<evidence type="ECO:0000259" key="4">
    <source>
        <dbReference type="PROSITE" id="PS50240"/>
    </source>
</evidence>
<dbReference type="InterPro" id="IPR043504">
    <property type="entry name" value="Peptidase_S1_PA_chymotrypsin"/>
</dbReference>
<dbReference type="InterPro" id="IPR009003">
    <property type="entry name" value="Peptidase_S1_PA"/>
</dbReference>
<dbReference type="InterPro" id="IPR001254">
    <property type="entry name" value="Trypsin_dom"/>
</dbReference>
<evidence type="ECO:0000256" key="2">
    <source>
        <dbReference type="ARBA" id="ARBA00022801"/>
    </source>
</evidence>
<evidence type="ECO:0000256" key="3">
    <source>
        <dbReference type="ARBA" id="ARBA00023157"/>
    </source>
</evidence>
<dbReference type="Gene3D" id="2.40.10.10">
    <property type="entry name" value="Trypsin-like serine proteases"/>
    <property type="match status" value="1"/>
</dbReference>
<dbReference type="AlphaFoldDB" id="A0ABD4KSK6"/>
<dbReference type="InterPro" id="IPR050127">
    <property type="entry name" value="Serine_Proteases_S1"/>
</dbReference>
<dbReference type="PANTHER" id="PTHR24264">
    <property type="entry name" value="TRYPSIN-RELATED"/>
    <property type="match status" value="1"/>
</dbReference>
<gene>
    <name evidence="5" type="ORF">EAY07_21950</name>
</gene>
<evidence type="ECO:0000256" key="1">
    <source>
        <dbReference type="ARBA" id="ARBA00022670"/>
    </source>
</evidence>
<keyword evidence="2" id="KW-0378">Hydrolase</keyword>
<comment type="caution">
    <text evidence="5">The sequence shown here is derived from an EMBL/GenBank/DDBJ whole genome shotgun (WGS) entry which is preliminary data.</text>
</comment>
<dbReference type="InterPro" id="IPR033116">
    <property type="entry name" value="TRYPSIN_SER"/>
</dbReference>
<dbReference type="PANTHER" id="PTHR24264:SF54">
    <property type="entry name" value="PEPTIDASE S1 DOMAIN-CONTAINING PROTEIN"/>
    <property type="match status" value="1"/>
</dbReference>
<protein>
    <submittedName>
        <fullName evidence="5">Serine protease</fullName>
    </submittedName>
</protein>
<evidence type="ECO:0000313" key="5">
    <source>
        <dbReference type="EMBL" id="MBF4274616.1"/>
    </source>
</evidence>
<name>A0ABD4KSK6_VIBAN</name>
<dbReference type="Pfam" id="PF00089">
    <property type="entry name" value="Trypsin"/>
    <property type="match status" value="1"/>
</dbReference>
<organism evidence="5 6">
    <name type="scientific">Vibrio anguillarum</name>
    <name type="common">Listonella anguillarum</name>
    <dbReference type="NCBI Taxonomy" id="55601"/>
    <lineage>
        <taxon>Bacteria</taxon>
        <taxon>Pseudomonadati</taxon>
        <taxon>Pseudomonadota</taxon>
        <taxon>Gammaproteobacteria</taxon>
        <taxon>Vibrionales</taxon>
        <taxon>Vibrionaceae</taxon>
        <taxon>Vibrio</taxon>
    </lineage>
</organism>
<accession>A0ABD4KSK6</accession>
<dbReference type="SUPFAM" id="SSF50494">
    <property type="entry name" value="Trypsin-like serine proteases"/>
    <property type="match status" value="1"/>
</dbReference>
<keyword evidence="1 5" id="KW-0645">Protease</keyword>
<feature type="domain" description="Peptidase S1" evidence="4">
    <location>
        <begin position="1"/>
        <end position="159"/>
    </location>
</feature>
<dbReference type="GO" id="GO:0008233">
    <property type="term" value="F:peptidase activity"/>
    <property type="evidence" value="ECO:0007669"/>
    <property type="project" value="UniProtKB-KW"/>
</dbReference>
<proteinExistence type="predicted"/>
<dbReference type="GO" id="GO:0006508">
    <property type="term" value="P:proteolysis"/>
    <property type="evidence" value="ECO:0007669"/>
    <property type="project" value="UniProtKB-KW"/>
</dbReference>
<keyword evidence="3" id="KW-1015">Disulfide bond</keyword>
<dbReference type="SMART" id="SM00020">
    <property type="entry name" value="Tryp_SPc"/>
    <property type="match status" value="1"/>
</dbReference>
<dbReference type="EMBL" id="RDOM01000417">
    <property type="protein sequence ID" value="MBF4274616.1"/>
    <property type="molecule type" value="Genomic_DNA"/>
</dbReference>
<dbReference type="PRINTS" id="PR00722">
    <property type="entry name" value="CHYMOTRYPSIN"/>
</dbReference>
<dbReference type="PROSITE" id="PS00135">
    <property type="entry name" value="TRYPSIN_SER"/>
    <property type="match status" value="1"/>
</dbReference>
<dbReference type="RefSeq" id="WP_194574073.1">
    <property type="nucleotide sequence ID" value="NZ_RDOM01000417.1"/>
</dbReference>
<dbReference type="CDD" id="cd00190">
    <property type="entry name" value="Tryp_SPc"/>
    <property type="match status" value="1"/>
</dbReference>
<feature type="non-terminal residue" evidence="5">
    <location>
        <position position="1"/>
    </location>
</feature>
<feature type="non-terminal residue" evidence="5">
    <location>
        <position position="159"/>
    </location>
</feature>
<reference evidence="5 6" key="1">
    <citation type="journal article" date="2021" name="PeerJ">
        <title>Analysis of 44 Vibrio anguillarum genomes reveals high genetic diversity.</title>
        <authorList>
            <person name="Hansen M.J."/>
            <person name="Dalsgaard I."/>
        </authorList>
    </citation>
    <scope>NUCLEOTIDE SEQUENCE [LARGE SCALE GENOMIC DNA]</scope>
    <source>
        <strain evidence="5 6">17-16730-2A</strain>
    </source>
</reference>
<dbReference type="InterPro" id="IPR001314">
    <property type="entry name" value="Peptidase_S1A"/>
</dbReference>
<dbReference type="Proteomes" id="UP000722957">
    <property type="component" value="Unassembled WGS sequence"/>
</dbReference>
<dbReference type="FunFam" id="2.40.10.10:FF:000002">
    <property type="entry name" value="Transmembrane protease serine"/>
    <property type="match status" value="1"/>
</dbReference>
<dbReference type="PROSITE" id="PS50240">
    <property type="entry name" value="TRYPSIN_DOM"/>
    <property type="match status" value="1"/>
</dbReference>
<evidence type="ECO:0000313" key="6">
    <source>
        <dbReference type="Proteomes" id="UP000722957"/>
    </source>
</evidence>
<sequence>KVKQIYYHEDYNATLNRNDIAILELERTLPIEAITRPTVSLFDALVEGSAMQIIGFGTTKYDLDTLQSSNPSSVLRKAEVSLMDTERCKNLGPASYANIENDVFCTTSFPQDTCQGDSGGPIFVKSGTDFIQYGVVSWGLGCGFKSTAGVYAKVDHFND</sequence>